<evidence type="ECO:0000256" key="3">
    <source>
        <dbReference type="ARBA" id="ARBA00022475"/>
    </source>
</evidence>
<evidence type="ECO:0000313" key="9">
    <source>
        <dbReference type="EMBL" id="AHG93904.1"/>
    </source>
</evidence>
<feature type="transmembrane region" description="Helical" evidence="7">
    <location>
        <begin position="49"/>
        <end position="73"/>
    </location>
</feature>
<feature type="transmembrane region" description="Helical" evidence="7">
    <location>
        <begin position="151"/>
        <end position="173"/>
    </location>
</feature>
<dbReference type="InterPro" id="IPR020846">
    <property type="entry name" value="MFS_dom"/>
</dbReference>
<dbReference type="InterPro" id="IPR036259">
    <property type="entry name" value="MFS_trans_sf"/>
</dbReference>
<dbReference type="RefSeq" id="WP_025415193.1">
    <property type="nucleotide sequence ID" value="NZ_CP007130.1"/>
</dbReference>
<feature type="domain" description="Major facilitator superfamily (MFS) profile" evidence="8">
    <location>
        <begin position="12"/>
        <end position="422"/>
    </location>
</feature>
<dbReference type="PATRIC" id="fig|861299.3.peg.6442"/>
<dbReference type="PROSITE" id="PS00216">
    <property type="entry name" value="SUGAR_TRANSPORT_1"/>
    <property type="match status" value="1"/>
</dbReference>
<dbReference type="PROSITE" id="PS50850">
    <property type="entry name" value="MFS"/>
    <property type="match status" value="1"/>
</dbReference>
<feature type="transmembrane region" description="Helical" evidence="7">
    <location>
        <begin position="306"/>
        <end position="326"/>
    </location>
</feature>
<feature type="transmembrane region" description="Helical" evidence="7">
    <location>
        <begin position="368"/>
        <end position="391"/>
    </location>
</feature>
<comment type="subcellular location">
    <subcellularLocation>
        <location evidence="1">Cell membrane</location>
        <topology evidence="1">Multi-pass membrane protein</topology>
    </subcellularLocation>
</comment>
<dbReference type="Proteomes" id="UP000019151">
    <property type="component" value="Plasmid 2"/>
</dbReference>
<organism evidence="9 10">
    <name type="scientific">Gemmatirosa kalamazoonensis</name>
    <dbReference type="NCBI Taxonomy" id="861299"/>
    <lineage>
        <taxon>Bacteria</taxon>
        <taxon>Pseudomonadati</taxon>
        <taxon>Gemmatimonadota</taxon>
        <taxon>Gemmatimonadia</taxon>
        <taxon>Gemmatimonadales</taxon>
        <taxon>Gemmatimonadaceae</taxon>
        <taxon>Gemmatirosa</taxon>
    </lineage>
</organism>
<geneLocation type="plasmid" evidence="9 10">
    <name>2</name>
</geneLocation>
<evidence type="ECO:0000256" key="6">
    <source>
        <dbReference type="ARBA" id="ARBA00023136"/>
    </source>
</evidence>
<keyword evidence="9" id="KW-0614">Plasmid</keyword>
<feature type="transmembrane region" description="Helical" evidence="7">
    <location>
        <begin position="252"/>
        <end position="269"/>
    </location>
</feature>
<dbReference type="EMBL" id="CP007130">
    <property type="protein sequence ID" value="AHG93904.1"/>
    <property type="molecule type" value="Genomic_DNA"/>
</dbReference>
<proteinExistence type="predicted"/>
<keyword evidence="2" id="KW-0813">Transport</keyword>
<evidence type="ECO:0000256" key="4">
    <source>
        <dbReference type="ARBA" id="ARBA00022692"/>
    </source>
</evidence>
<feature type="transmembrane region" description="Helical" evidence="7">
    <location>
        <begin position="398"/>
        <end position="416"/>
    </location>
</feature>
<dbReference type="InterPro" id="IPR011701">
    <property type="entry name" value="MFS"/>
</dbReference>
<keyword evidence="3" id="KW-1003">Cell membrane</keyword>
<feature type="transmembrane region" description="Helical" evidence="7">
    <location>
        <begin position="274"/>
        <end position="294"/>
    </location>
</feature>
<keyword evidence="6 7" id="KW-0472">Membrane</keyword>
<evidence type="ECO:0000256" key="5">
    <source>
        <dbReference type="ARBA" id="ARBA00022989"/>
    </source>
</evidence>
<evidence type="ECO:0000256" key="2">
    <source>
        <dbReference type="ARBA" id="ARBA00022448"/>
    </source>
</evidence>
<feature type="transmembrane region" description="Helical" evidence="7">
    <location>
        <begin position="115"/>
        <end position="139"/>
    </location>
</feature>
<dbReference type="OrthoDB" id="9783227at2"/>
<evidence type="ECO:0000256" key="7">
    <source>
        <dbReference type="SAM" id="Phobius"/>
    </source>
</evidence>
<gene>
    <name evidence="9" type="ORF">J421_6369</name>
</gene>
<dbReference type="KEGG" id="gba:J421_6369"/>
<dbReference type="Pfam" id="PF07690">
    <property type="entry name" value="MFS_1"/>
    <property type="match status" value="1"/>
</dbReference>
<dbReference type="PANTHER" id="PTHR43045:SF1">
    <property type="entry name" value="SHIKIMATE TRANSPORTER"/>
    <property type="match status" value="1"/>
</dbReference>
<keyword evidence="4 7" id="KW-0812">Transmembrane</keyword>
<dbReference type="HOGENOM" id="CLU_001265_39_5_0"/>
<dbReference type="GO" id="GO:0022857">
    <property type="term" value="F:transmembrane transporter activity"/>
    <property type="evidence" value="ECO:0007669"/>
    <property type="project" value="InterPro"/>
</dbReference>
<evidence type="ECO:0000259" key="8">
    <source>
        <dbReference type="PROSITE" id="PS50850"/>
    </source>
</evidence>
<name>W0RSE1_9BACT</name>
<keyword evidence="5 7" id="KW-1133">Transmembrane helix</keyword>
<dbReference type="eggNOG" id="COG0477">
    <property type="taxonomic scope" value="Bacteria"/>
</dbReference>
<dbReference type="InParanoid" id="W0RSE1"/>
<dbReference type="SUPFAM" id="SSF103473">
    <property type="entry name" value="MFS general substrate transporter"/>
    <property type="match status" value="1"/>
</dbReference>
<feature type="transmembrane region" description="Helical" evidence="7">
    <location>
        <begin position="333"/>
        <end position="356"/>
    </location>
</feature>
<evidence type="ECO:0000313" key="10">
    <source>
        <dbReference type="Proteomes" id="UP000019151"/>
    </source>
</evidence>
<dbReference type="Gene3D" id="1.20.1250.20">
    <property type="entry name" value="MFS general substrate transporter like domains"/>
    <property type="match status" value="2"/>
</dbReference>
<reference evidence="9 10" key="1">
    <citation type="journal article" date="2014" name="Genome Announc.">
        <title>Genome Sequence and Methylome of Soil Bacterium Gemmatirosa kalamazoonensis KBS708T, a Member of the Rarely Cultivated Gemmatimonadetes Phylum.</title>
        <authorList>
            <person name="Debruyn J.M."/>
            <person name="Radosevich M."/>
            <person name="Wommack K.E."/>
            <person name="Polson S.W."/>
            <person name="Hauser L.J."/>
            <person name="Fawaz M.N."/>
            <person name="Korlach J."/>
            <person name="Tsai Y.C."/>
        </authorList>
    </citation>
    <scope>NUCLEOTIDE SEQUENCE [LARGE SCALE GENOMIC DNA]</scope>
    <source>
        <strain evidence="9 10">KBS708</strain>
        <plasmid evidence="10">Plasmid 2</plasmid>
    </source>
</reference>
<feature type="transmembrane region" description="Helical" evidence="7">
    <location>
        <begin position="185"/>
        <end position="204"/>
    </location>
</feature>
<sequence>MTSTSTQAERTLRAASSVGTIIEWYDFFVFASAAALVFDRAFFPRVEPLVGVLLGLMTYAVGFVTRPVGGIVFGILGDRVGRKRALVWSLVLMGLATVAVGLVPTYATIGLAAPALLVLLRLLQGVAVGGEVGGALLLVTETLSRERRGLWSAWPMIGGAVGNLLSAGMLALLGATLGEARFVAWGWRVAFVASGLLIVVGVWVRRRVEESPLYRAYVARRAGRPRLSLGGTLAEHWRAMLTVLFVKAGENALFYVFTTFFVVYVTRVLHRPRALALGGTLVSSVVEVGAIFAAGALSDRVGRRPVTALGLAGAAVWAFVLFPVCARGSEAAVLGAAAVGGLVHGVIVGGMSAFFVELFPTAARYTGFSVGYQLATVGAGAVAPLIGVALLGRFGSTVPVSAYAAAMALPGLVALWRARETAGTDLARVA</sequence>
<protein>
    <submittedName>
        <fullName evidence="9">General substrate transporter</fullName>
    </submittedName>
</protein>
<dbReference type="PROSITE" id="PS00217">
    <property type="entry name" value="SUGAR_TRANSPORT_2"/>
    <property type="match status" value="1"/>
</dbReference>
<feature type="transmembrane region" description="Helical" evidence="7">
    <location>
        <begin position="85"/>
        <end position="109"/>
    </location>
</feature>
<dbReference type="PANTHER" id="PTHR43045">
    <property type="entry name" value="SHIKIMATE TRANSPORTER"/>
    <property type="match status" value="1"/>
</dbReference>
<keyword evidence="10" id="KW-1185">Reference proteome</keyword>
<feature type="transmembrane region" description="Helical" evidence="7">
    <location>
        <begin position="21"/>
        <end position="43"/>
    </location>
</feature>
<dbReference type="InterPro" id="IPR005829">
    <property type="entry name" value="Sugar_transporter_CS"/>
</dbReference>
<dbReference type="AlphaFoldDB" id="W0RSE1"/>
<evidence type="ECO:0000256" key="1">
    <source>
        <dbReference type="ARBA" id="ARBA00004651"/>
    </source>
</evidence>
<accession>W0RSE1</accession>
<dbReference type="GO" id="GO:0005886">
    <property type="term" value="C:plasma membrane"/>
    <property type="evidence" value="ECO:0007669"/>
    <property type="project" value="UniProtKB-SubCell"/>
</dbReference>